<dbReference type="GO" id="GO:0016787">
    <property type="term" value="F:hydrolase activity"/>
    <property type="evidence" value="ECO:0007669"/>
    <property type="project" value="UniProtKB-KW"/>
</dbReference>
<feature type="domain" description="Nudix hydrolase" evidence="3">
    <location>
        <begin position="4"/>
        <end position="140"/>
    </location>
</feature>
<reference evidence="4 5" key="1">
    <citation type="submission" date="2016-10" db="EMBL/GenBank/DDBJ databases">
        <authorList>
            <person name="de Groot N.N."/>
        </authorList>
    </citation>
    <scope>NUCLEOTIDE SEQUENCE [LARGE SCALE GENOMIC DNA]</scope>
    <source>
        <strain evidence="4 5">DSM 4180</strain>
    </source>
</reference>
<gene>
    <name evidence="4" type="ORF">SAMN05421721_107109</name>
</gene>
<dbReference type="PANTHER" id="PTHR43046">
    <property type="entry name" value="GDP-MANNOSE MANNOSYL HYDROLASE"/>
    <property type="match status" value="1"/>
</dbReference>
<sequence length="148" mass="16476">MVFKRPESVLVVVHDAAGRVLLLRRCRPAGFWQSVTGSLEWGESPGEAARRELREETGLDPAALVDRHRQVRFPIAGPWKARYAPGVCENLEHQFTLQTEEAAKVTLSPLEHDACLWLPRGEAAARASSWSDAEAILRFVPEAADRHA</sequence>
<keyword evidence="5" id="KW-1185">Reference proteome</keyword>
<dbReference type="Pfam" id="PF00293">
    <property type="entry name" value="NUDIX"/>
    <property type="match status" value="1"/>
</dbReference>
<organism evidence="4 5">
    <name type="scientific">Ectothiorhodospira mobilis</name>
    <dbReference type="NCBI Taxonomy" id="195064"/>
    <lineage>
        <taxon>Bacteria</taxon>
        <taxon>Pseudomonadati</taxon>
        <taxon>Pseudomonadota</taxon>
        <taxon>Gammaproteobacteria</taxon>
        <taxon>Chromatiales</taxon>
        <taxon>Ectothiorhodospiraceae</taxon>
        <taxon>Ectothiorhodospira</taxon>
    </lineage>
</organism>
<dbReference type="CDD" id="cd04664">
    <property type="entry name" value="NUDIX_DHNTPase_like"/>
    <property type="match status" value="1"/>
</dbReference>
<dbReference type="NCBIfam" id="NF006961">
    <property type="entry name" value="PRK09438.1"/>
    <property type="match status" value="1"/>
</dbReference>
<accession>A0A1I4RDX0</accession>
<dbReference type="AlphaFoldDB" id="A0A1I4RDX0"/>
<dbReference type="OrthoDB" id="7066556at2"/>
<proteinExistence type="predicted"/>
<evidence type="ECO:0000256" key="2">
    <source>
        <dbReference type="ARBA" id="ARBA00022801"/>
    </source>
</evidence>
<evidence type="ECO:0000259" key="3">
    <source>
        <dbReference type="PROSITE" id="PS51462"/>
    </source>
</evidence>
<dbReference type="Proteomes" id="UP000199556">
    <property type="component" value="Unassembled WGS sequence"/>
</dbReference>
<evidence type="ECO:0000313" key="4">
    <source>
        <dbReference type="EMBL" id="SFM50103.1"/>
    </source>
</evidence>
<keyword evidence="2" id="KW-0378">Hydrolase</keyword>
<dbReference type="PROSITE" id="PS51462">
    <property type="entry name" value="NUDIX"/>
    <property type="match status" value="1"/>
</dbReference>
<dbReference type="Gene3D" id="3.90.79.10">
    <property type="entry name" value="Nucleoside Triphosphate Pyrophosphohydrolase"/>
    <property type="match status" value="1"/>
</dbReference>
<protein>
    <submittedName>
        <fullName evidence="4">Dihydroneopterin triphosphate pyrophosphatase</fullName>
    </submittedName>
</protein>
<dbReference type="SUPFAM" id="SSF55811">
    <property type="entry name" value="Nudix"/>
    <property type="match status" value="1"/>
</dbReference>
<dbReference type="PROSITE" id="PS00893">
    <property type="entry name" value="NUDIX_BOX"/>
    <property type="match status" value="1"/>
</dbReference>
<dbReference type="InterPro" id="IPR000086">
    <property type="entry name" value="NUDIX_hydrolase_dom"/>
</dbReference>
<evidence type="ECO:0000313" key="5">
    <source>
        <dbReference type="Proteomes" id="UP000199556"/>
    </source>
</evidence>
<dbReference type="InterPro" id="IPR020084">
    <property type="entry name" value="NUDIX_hydrolase_CS"/>
</dbReference>
<dbReference type="InterPro" id="IPR015797">
    <property type="entry name" value="NUDIX_hydrolase-like_dom_sf"/>
</dbReference>
<comment type="cofactor">
    <cofactor evidence="1">
        <name>Mg(2+)</name>
        <dbReference type="ChEBI" id="CHEBI:18420"/>
    </cofactor>
</comment>
<evidence type="ECO:0000256" key="1">
    <source>
        <dbReference type="ARBA" id="ARBA00001946"/>
    </source>
</evidence>
<dbReference type="EMBL" id="FOUO01000007">
    <property type="protein sequence ID" value="SFM50103.1"/>
    <property type="molecule type" value="Genomic_DNA"/>
</dbReference>
<dbReference type="PANTHER" id="PTHR43046:SF14">
    <property type="entry name" value="MUTT_NUDIX FAMILY PROTEIN"/>
    <property type="match status" value="1"/>
</dbReference>
<dbReference type="RefSeq" id="WP_090485043.1">
    <property type="nucleotide sequence ID" value="NZ_FOUO01000007.1"/>
</dbReference>
<name>A0A1I4RDX0_ECTMO</name>
<dbReference type="STRING" id="195064.SAMN05421721_107109"/>